<proteinExistence type="inferred from homology"/>
<dbReference type="SUPFAM" id="SSF53955">
    <property type="entry name" value="Lysozyme-like"/>
    <property type="match status" value="1"/>
</dbReference>
<comment type="caution">
    <text evidence="4">The sequence shown here is derived from an EMBL/GenBank/DDBJ whole genome shotgun (WGS) entry which is preliminary data.</text>
</comment>
<dbReference type="InterPro" id="IPR023346">
    <property type="entry name" value="Lysozyme-like_dom_sf"/>
</dbReference>
<evidence type="ECO:0000313" key="5">
    <source>
        <dbReference type="Proteomes" id="UP000245020"/>
    </source>
</evidence>
<name>A0A2U2AHK1_9GAMM</name>
<dbReference type="PANTHER" id="PTHR37423:SF2">
    <property type="entry name" value="MEMBRANE-BOUND LYTIC MUREIN TRANSGLYCOSYLASE C"/>
    <property type="match status" value="1"/>
</dbReference>
<keyword evidence="2" id="KW-0732">Signal</keyword>
<organism evidence="4 5">
    <name type="scientific">Ignatzschineria ureiclastica</name>
    <dbReference type="NCBI Taxonomy" id="472582"/>
    <lineage>
        <taxon>Bacteria</taxon>
        <taxon>Pseudomonadati</taxon>
        <taxon>Pseudomonadota</taxon>
        <taxon>Gammaproteobacteria</taxon>
        <taxon>Cardiobacteriales</taxon>
        <taxon>Ignatzschineriaceae</taxon>
        <taxon>Ignatzschineria</taxon>
    </lineage>
</organism>
<dbReference type="PANTHER" id="PTHR37423">
    <property type="entry name" value="SOLUBLE LYTIC MUREIN TRANSGLYCOSYLASE-RELATED"/>
    <property type="match status" value="1"/>
</dbReference>
<gene>
    <name evidence="4" type="ORF">DC083_00255</name>
</gene>
<dbReference type="InterPro" id="IPR008258">
    <property type="entry name" value="Transglycosylase_SLT_dom_1"/>
</dbReference>
<feature type="signal peptide" evidence="2">
    <location>
        <begin position="1"/>
        <end position="21"/>
    </location>
</feature>
<dbReference type="CDD" id="cd16894">
    <property type="entry name" value="MltD-like"/>
    <property type="match status" value="1"/>
</dbReference>
<reference evidence="5" key="1">
    <citation type="submission" date="2018-05" db="EMBL/GenBank/DDBJ databases">
        <title>Ignatzschineria dubaiensis sp. nov., isolated from necrotic foot tissues of dromedaries (Camelus dromedarius) and associated maggots in Dubai, United Arab Emirates.</title>
        <authorList>
            <person name="Tsang C.C."/>
            <person name="Tang J.Y.M."/>
            <person name="Fong J.Y.H."/>
            <person name="Kinne J."/>
            <person name="Lee H.H."/>
            <person name="Joseph M."/>
            <person name="Jose S."/>
            <person name="Schuster R.K."/>
            <person name="Tang Y."/>
            <person name="Sivakumar S."/>
            <person name="Chen J.H.K."/>
            <person name="Teng J.L.L."/>
            <person name="Lau S.K.P."/>
            <person name="Wernery U."/>
            <person name="Woo P.C.Y."/>
        </authorList>
    </citation>
    <scope>NUCLEOTIDE SEQUENCE [LARGE SCALE GENOMIC DNA]</scope>
    <source>
        <strain evidence="5">KCTC 22644</strain>
    </source>
</reference>
<sequence>MWRRLLIVMMAILIVAGCASSSRSKVGFEEPKAMEPMVDFWVKVYSVWETNEVAFHDDRYMDVIYDVAVIPRGDRLAWDTTSRLIQDDLLIVEASLVDKRPLTSAQTRMKNMLVKAGGTRAIIGAAERLRGQRGLKSEFLAGLERSQIYIPYFKAVMRDAGLPEAIAYLPHVESSFNTGARSKVGAAGMWQFMPSTARGFMPMRANVIDSRYDPYHAVQGAANLMRANHKELGYWPLTITAYNSGAGHGIRAKERYGKNIGKIVFEYNEGAFKFASRNFYAEFLAAKRIAENPSRYFPGFRYRVYPSRIEGIELVVPMKLEDLSRAVNVPASLLVDLNPAWLRNILNNQAEIPANYDIWLPKGTTKQIQNRGFYRLSKIQP</sequence>
<keyword evidence="5" id="KW-1185">Reference proteome</keyword>
<accession>A0A2U2AHK1</accession>
<protein>
    <recommendedName>
        <fullName evidence="3">Transglycosylase SLT domain-containing protein</fullName>
    </recommendedName>
</protein>
<evidence type="ECO:0000259" key="3">
    <source>
        <dbReference type="Pfam" id="PF01464"/>
    </source>
</evidence>
<evidence type="ECO:0000256" key="1">
    <source>
        <dbReference type="ARBA" id="ARBA00007734"/>
    </source>
</evidence>
<dbReference type="EMBL" id="QEWQ01000001">
    <property type="protein sequence ID" value="PWD82132.1"/>
    <property type="molecule type" value="Genomic_DNA"/>
</dbReference>
<feature type="chain" id="PRO_5015421726" description="Transglycosylase SLT domain-containing protein" evidence="2">
    <location>
        <begin position="22"/>
        <end position="381"/>
    </location>
</feature>
<evidence type="ECO:0000256" key="2">
    <source>
        <dbReference type="SAM" id="SignalP"/>
    </source>
</evidence>
<comment type="similarity">
    <text evidence="1">Belongs to the transglycosylase Slt family.</text>
</comment>
<feature type="domain" description="Transglycosylase SLT" evidence="3">
    <location>
        <begin position="155"/>
        <end position="259"/>
    </location>
</feature>
<evidence type="ECO:0000313" key="4">
    <source>
        <dbReference type="EMBL" id="PWD82132.1"/>
    </source>
</evidence>
<dbReference type="Gene3D" id="1.10.530.10">
    <property type="match status" value="1"/>
</dbReference>
<dbReference type="PROSITE" id="PS51257">
    <property type="entry name" value="PROKAR_LIPOPROTEIN"/>
    <property type="match status" value="1"/>
</dbReference>
<dbReference type="AlphaFoldDB" id="A0A2U2AHK1"/>
<dbReference type="Pfam" id="PF01464">
    <property type="entry name" value="SLT"/>
    <property type="match status" value="1"/>
</dbReference>
<dbReference type="Proteomes" id="UP000245020">
    <property type="component" value="Unassembled WGS sequence"/>
</dbReference>
<dbReference type="OrthoDB" id="9815002at2"/>